<keyword evidence="7" id="KW-1185">Reference proteome</keyword>
<dbReference type="InterPro" id="IPR004276">
    <property type="entry name" value="GlycoTrans_28_N"/>
</dbReference>
<sequence length="856" mass="95038">MAGLASQARAAAERAVQYSFNCQKPDGHWVAEVSSDATFTSEYVMFKYSMGLDLDTDRDAIKRWLLMDQKPDGSWGLAPELPGNVSTTTEAYLALKILGVEPTHPRLQLARDFMIRHGGVAKVRFFTRFFLATFGLFPYSAVPQPIYALPNGKSESNDFLDELWVDPDNKNVPFAPSLLTSLREGEFLGCGFTAIDMLLAKTFNGLRTLQPLRSRSRRKCIEWLLEHQEEAGDWAGFFPPMHGSIWALILEGYPLDSKPVVLGLAALERLAFEDCNGKRISATVSPVWDTALMVSALSDAGFGKDGRVQRAVDWVKEKQLSPDGHGDWRVYSPNSQGNGWSFEYDNTWYPDVDDTAVVIMSLLKQDPSILTSSHSIQNSVVWILGMQNHDGGWGAFDCNNDKLWLHKIPFSDMDSLCDPSSADITGRIVECFGMLLAHRPSAGISAALRKKIHLSSQRALSYLIKEQEAATNAWWGRWGNNYIYGSSNVLRGLAYFAHSSASGSDKLSTQVQRTISLAVAWFESIQNPDGGWGESLRSYNEPEYVGRGESTAAQTAWAIQALLPFRAASSENIKRGIRWLVTNQSVGDASSVEAGAASWPTHVYTGTGFPNVLYLGYPYYHHAFPITALSEYVRAAENEDNLALAPRIVLDDKIVSALNKRDVLLMVAGSRGDIEPFVRIGDILQHELGFRVRIATHPAHKNRVERQGLEFYSVGGDPRVFANTFNDRPDIVASFVRGDFSALKVTFQRMIASWWLSAIDSSDTDSGLNGVNVDSKIQLEQNTSLERPFVADIVVSTLPTQAHCHVAESLGKPLVLVSIQPDIPTSDYPHMMTMTRPSFNSGRWWNYISHICIQVV</sequence>
<accession>A0A0G2FCY3</accession>
<feature type="domain" description="Squalene cyclase N-terminal" evidence="5">
    <location>
        <begin position="148"/>
        <end position="274"/>
    </location>
</feature>
<dbReference type="SUPFAM" id="SSF48239">
    <property type="entry name" value="Terpenoid cyclases/Protein prenyltransferases"/>
    <property type="match status" value="2"/>
</dbReference>
<evidence type="ECO:0000256" key="1">
    <source>
        <dbReference type="ARBA" id="ARBA00022737"/>
    </source>
</evidence>
<gene>
    <name evidence="6" type="ORF">UCDDA912_g07581</name>
</gene>
<dbReference type="GO" id="GO:0005811">
    <property type="term" value="C:lipid droplet"/>
    <property type="evidence" value="ECO:0007669"/>
    <property type="project" value="InterPro"/>
</dbReference>
<dbReference type="InterPro" id="IPR032696">
    <property type="entry name" value="SQ_cyclase_C"/>
</dbReference>
<dbReference type="PANTHER" id="PTHR11764:SF82">
    <property type="entry name" value="TERPENE CYCLASE_MUTASE FAMILY MEMBER"/>
    <property type="match status" value="1"/>
</dbReference>
<evidence type="ECO:0000259" key="3">
    <source>
        <dbReference type="Pfam" id="PF03033"/>
    </source>
</evidence>
<dbReference type="Pfam" id="PF03033">
    <property type="entry name" value="Glyco_transf_28"/>
    <property type="match status" value="1"/>
</dbReference>
<dbReference type="GO" id="GO:0016866">
    <property type="term" value="F:intramolecular transferase activity"/>
    <property type="evidence" value="ECO:0007669"/>
    <property type="project" value="InterPro"/>
</dbReference>
<feature type="domain" description="Glycosyltransferase family 28 N-terminal" evidence="3">
    <location>
        <begin position="663"/>
        <end position="734"/>
    </location>
</feature>
<evidence type="ECO:0000259" key="4">
    <source>
        <dbReference type="Pfam" id="PF13243"/>
    </source>
</evidence>
<organism evidence="6 7">
    <name type="scientific">Diaporthe ampelina</name>
    <dbReference type="NCBI Taxonomy" id="1214573"/>
    <lineage>
        <taxon>Eukaryota</taxon>
        <taxon>Fungi</taxon>
        <taxon>Dikarya</taxon>
        <taxon>Ascomycota</taxon>
        <taxon>Pezizomycotina</taxon>
        <taxon>Sordariomycetes</taxon>
        <taxon>Sordariomycetidae</taxon>
        <taxon>Diaporthales</taxon>
        <taxon>Diaporthaceae</taxon>
        <taxon>Diaporthe</taxon>
    </lineage>
</organism>
<comment type="caution">
    <text evidence="6">The sequence shown here is derived from an EMBL/GenBank/DDBJ whole genome shotgun (WGS) entry which is preliminary data.</text>
</comment>
<dbReference type="SFLD" id="SFLDG01016">
    <property type="entry name" value="Prenyltransferase_Like_2"/>
    <property type="match status" value="1"/>
</dbReference>
<dbReference type="EC" id="5.4.99.-" evidence="2"/>
<evidence type="ECO:0000256" key="2">
    <source>
        <dbReference type="RuleBase" id="RU362003"/>
    </source>
</evidence>
<dbReference type="GO" id="GO:0005975">
    <property type="term" value="P:carbohydrate metabolic process"/>
    <property type="evidence" value="ECO:0007669"/>
    <property type="project" value="InterPro"/>
</dbReference>
<dbReference type="OrthoDB" id="21502at2759"/>
<dbReference type="STRING" id="1214573.A0A0G2FCY3"/>
<evidence type="ECO:0000313" key="6">
    <source>
        <dbReference type="EMBL" id="KKY32462.1"/>
    </source>
</evidence>
<keyword evidence="1" id="KW-0677">Repeat</keyword>
<feature type="domain" description="Squalene cyclase C-terminal" evidence="4">
    <location>
        <begin position="284"/>
        <end position="633"/>
    </location>
</feature>
<comment type="similarity">
    <text evidence="2">Belongs to the terpene cyclase/mutase family.</text>
</comment>
<dbReference type="Proteomes" id="UP000034680">
    <property type="component" value="Unassembled WGS sequence"/>
</dbReference>
<proteinExistence type="inferred from homology"/>
<dbReference type="NCBIfam" id="TIGR01787">
    <property type="entry name" value="squalene_cyclas"/>
    <property type="match status" value="1"/>
</dbReference>
<reference evidence="6 7" key="1">
    <citation type="submission" date="2015-05" db="EMBL/GenBank/DDBJ databases">
        <title>Distinctive expansion of gene families associated with plant cell wall degradation and secondary metabolism in the genomes of grapevine trunk pathogens.</title>
        <authorList>
            <person name="Lawrence D.P."/>
            <person name="Travadon R."/>
            <person name="Rolshausen P.E."/>
            <person name="Baumgartner K."/>
        </authorList>
    </citation>
    <scope>NUCLEOTIDE SEQUENCE [LARGE SCALE GENOMIC DNA]</scope>
    <source>
        <strain evidence="6">DA912</strain>
    </source>
</reference>
<name>A0A0G2FCY3_9PEZI</name>
<reference evidence="6 7" key="2">
    <citation type="submission" date="2015-05" db="EMBL/GenBank/DDBJ databases">
        <authorList>
            <person name="Morales-Cruz A."/>
            <person name="Amrine K.C."/>
            <person name="Cantu D."/>
        </authorList>
    </citation>
    <scope>NUCLEOTIDE SEQUENCE [LARGE SCALE GENOMIC DNA]</scope>
    <source>
        <strain evidence="6">DA912</strain>
    </source>
</reference>
<dbReference type="InterPro" id="IPR008930">
    <property type="entry name" value="Terpenoid_cyclase/PrenylTrfase"/>
</dbReference>
<dbReference type="Gene3D" id="3.40.50.2000">
    <property type="entry name" value="Glycogen Phosphorylase B"/>
    <property type="match status" value="1"/>
</dbReference>
<keyword evidence="2" id="KW-0413">Isomerase</keyword>
<dbReference type="InterPro" id="IPR032697">
    <property type="entry name" value="SQ_cyclase_N"/>
</dbReference>
<dbReference type="PANTHER" id="PTHR11764">
    <property type="entry name" value="TERPENE CYCLASE/MUTASE FAMILY MEMBER"/>
    <property type="match status" value="1"/>
</dbReference>
<dbReference type="GO" id="GO:0016104">
    <property type="term" value="P:triterpenoid biosynthetic process"/>
    <property type="evidence" value="ECO:0007669"/>
    <property type="project" value="InterPro"/>
</dbReference>
<dbReference type="Pfam" id="PF13243">
    <property type="entry name" value="SQHop_cyclase_C"/>
    <property type="match status" value="1"/>
</dbReference>
<dbReference type="AlphaFoldDB" id="A0A0G2FCY3"/>
<dbReference type="InterPro" id="IPR018333">
    <property type="entry name" value="Squalene_cyclase"/>
</dbReference>
<dbReference type="SUPFAM" id="SSF53756">
    <property type="entry name" value="UDP-Glycosyltransferase/glycogen phosphorylase"/>
    <property type="match status" value="1"/>
</dbReference>
<dbReference type="Gene3D" id="1.50.10.20">
    <property type="match status" value="2"/>
</dbReference>
<evidence type="ECO:0000259" key="5">
    <source>
        <dbReference type="Pfam" id="PF13249"/>
    </source>
</evidence>
<evidence type="ECO:0000313" key="7">
    <source>
        <dbReference type="Proteomes" id="UP000034680"/>
    </source>
</evidence>
<dbReference type="GO" id="GO:0016758">
    <property type="term" value="F:hexosyltransferase activity"/>
    <property type="evidence" value="ECO:0007669"/>
    <property type="project" value="InterPro"/>
</dbReference>
<dbReference type="Pfam" id="PF13249">
    <property type="entry name" value="SQHop_cyclase_N"/>
    <property type="match status" value="2"/>
</dbReference>
<protein>
    <recommendedName>
        <fullName evidence="2">Terpene cyclase/mutase family member</fullName>
        <ecNumber evidence="2">5.4.99.-</ecNumber>
    </recommendedName>
</protein>
<feature type="domain" description="Squalene cyclase N-terminal" evidence="5">
    <location>
        <begin position="13"/>
        <end position="144"/>
    </location>
</feature>
<dbReference type="EMBL" id="LCUC01000311">
    <property type="protein sequence ID" value="KKY32462.1"/>
    <property type="molecule type" value="Genomic_DNA"/>
</dbReference>